<evidence type="ECO:0000256" key="1">
    <source>
        <dbReference type="SAM" id="Phobius"/>
    </source>
</evidence>
<keyword evidence="1" id="KW-0812">Transmembrane</keyword>
<dbReference type="EMBL" id="JBHTCE010000001">
    <property type="protein sequence ID" value="MFC7389596.1"/>
    <property type="molecule type" value="Genomic_DNA"/>
</dbReference>
<protein>
    <submittedName>
        <fullName evidence="2">YtzI protein</fullName>
    </submittedName>
</protein>
<comment type="caution">
    <text evidence="2">The sequence shown here is derived from an EMBL/GenBank/DDBJ whole genome shotgun (WGS) entry which is preliminary data.</text>
</comment>
<proteinExistence type="predicted"/>
<evidence type="ECO:0000313" key="2">
    <source>
        <dbReference type="EMBL" id="MFC7389596.1"/>
    </source>
</evidence>
<keyword evidence="1" id="KW-0472">Membrane</keyword>
<keyword evidence="1" id="KW-1133">Transmembrane helix</keyword>
<name>A0ABW2PQY3_9BACL</name>
<evidence type="ECO:0000313" key="3">
    <source>
        <dbReference type="Proteomes" id="UP001596439"/>
    </source>
</evidence>
<reference evidence="3" key="1">
    <citation type="journal article" date="2019" name="Int. J. Syst. Evol. Microbiol.">
        <title>The Global Catalogue of Microorganisms (GCM) 10K type strain sequencing project: providing services to taxonomists for standard genome sequencing and annotation.</title>
        <authorList>
            <consortium name="The Broad Institute Genomics Platform"/>
            <consortium name="The Broad Institute Genome Sequencing Center for Infectious Disease"/>
            <person name="Wu L."/>
            <person name="Ma J."/>
        </authorList>
    </citation>
    <scope>NUCLEOTIDE SEQUENCE [LARGE SCALE GENOMIC DNA]</scope>
    <source>
        <strain evidence="3">CCUG 55590</strain>
    </source>
</reference>
<keyword evidence="3" id="KW-1185">Reference proteome</keyword>
<dbReference type="RefSeq" id="WP_214787593.1">
    <property type="nucleotide sequence ID" value="NZ_JANIEL010000067.1"/>
</dbReference>
<accession>A0ABW2PQY3</accession>
<feature type="transmembrane region" description="Helical" evidence="1">
    <location>
        <begin position="6"/>
        <end position="23"/>
    </location>
</feature>
<organism evidence="2 3">
    <name type="scientific">Exiguobacterium aestuarii</name>
    <dbReference type="NCBI Taxonomy" id="273527"/>
    <lineage>
        <taxon>Bacteria</taxon>
        <taxon>Bacillati</taxon>
        <taxon>Bacillota</taxon>
        <taxon>Bacilli</taxon>
        <taxon>Bacillales</taxon>
        <taxon>Bacillales Family XII. Incertae Sedis</taxon>
        <taxon>Exiguobacterium</taxon>
    </lineage>
</organism>
<dbReference type="Proteomes" id="UP001596439">
    <property type="component" value="Unassembled WGS sequence"/>
</dbReference>
<sequence>MAWIFAVSGLIILLVLIASIVVIQKGYAYKDNKDDIVLDYDEINRRIEDDQKKETTDKTEGPL</sequence>
<gene>
    <name evidence="2" type="primary">ytzI</name>
    <name evidence="2" type="ORF">ACFQO8_05520</name>
</gene>